<keyword evidence="1" id="KW-1133">Transmembrane helix</keyword>
<reference evidence="3" key="1">
    <citation type="submission" date="2016-04" db="EMBL/GenBank/DDBJ databases">
        <authorList>
            <person name="Chen L."/>
            <person name="Zhuang W."/>
            <person name="Wang G."/>
        </authorList>
    </citation>
    <scope>NUCLEOTIDE SEQUENCE [LARGE SCALE GENOMIC DNA]</scope>
    <source>
        <strain evidence="3">208</strain>
    </source>
</reference>
<organism evidence="2 3">
    <name type="scientific">Niastella populi</name>
    <dbReference type="NCBI Taxonomy" id="550983"/>
    <lineage>
        <taxon>Bacteria</taxon>
        <taxon>Pseudomonadati</taxon>
        <taxon>Bacteroidota</taxon>
        <taxon>Chitinophagia</taxon>
        <taxon>Chitinophagales</taxon>
        <taxon>Chitinophagaceae</taxon>
        <taxon>Niastella</taxon>
    </lineage>
</organism>
<accession>A0A1V9FKV7</accession>
<feature type="transmembrane region" description="Helical" evidence="1">
    <location>
        <begin position="23"/>
        <end position="44"/>
    </location>
</feature>
<comment type="caution">
    <text evidence="2">The sequence shown here is derived from an EMBL/GenBank/DDBJ whole genome shotgun (WGS) entry which is preliminary data.</text>
</comment>
<dbReference type="STRING" id="550983.A4R26_22370"/>
<name>A0A1V9FKV7_9BACT</name>
<dbReference type="RefSeq" id="WP_081164876.1">
    <property type="nucleotide sequence ID" value="NZ_LWBP01000186.1"/>
</dbReference>
<keyword evidence="1" id="KW-0472">Membrane</keyword>
<keyword evidence="3" id="KW-1185">Reference proteome</keyword>
<dbReference type="EMBL" id="LWBP01000186">
    <property type="protein sequence ID" value="OQP58927.1"/>
    <property type="molecule type" value="Genomic_DNA"/>
</dbReference>
<sequence>MNTTTGNDNDPKSYSGIDFKSGGVKGIVITIIVGLLLITILWVWKSIQIKNIKEQAAEERLQLNEKDRNLMRDLDESNLNF</sequence>
<keyword evidence="1" id="KW-0812">Transmembrane</keyword>
<protein>
    <submittedName>
        <fullName evidence="2">Uncharacterized protein</fullName>
    </submittedName>
</protein>
<dbReference type="AlphaFoldDB" id="A0A1V9FKV7"/>
<proteinExistence type="predicted"/>
<dbReference type="Proteomes" id="UP000192276">
    <property type="component" value="Unassembled WGS sequence"/>
</dbReference>
<evidence type="ECO:0000256" key="1">
    <source>
        <dbReference type="SAM" id="Phobius"/>
    </source>
</evidence>
<evidence type="ECO:0000313" key="2">
    <source>
        <dbReference type="EMBL" id="OQP58927.1"/>
    </source>
</evidence>
<evidence type="ECO:0000313" key="3">
    <source>
        <dbReference type="Proteomes" id="UP000192276"/>
    </source>
</evidence>
<gene>
    <name evidence="2" type="ORF">A4R26_22370</name>
</gene>